<dbReference type="GO" id="GO:0070652">
    <property type="term" value="C:HAUS complex"/>
    <property type="evidence" value="ECO:0007669"/>
    <property type="project" value="InterPro"/>
</dbReference>
<keyword evidence="1" id="KW-0175">Coiled coil</keyword>
<proteinExistence type="predicted"/>
<accession>A0A2N0RAC0</accession>
<dbReference type="PANTHER" id="PTHR34968">
    <property type="entry name" value="AUGMIN SUBUNIT 5"/>
    <property type="match status" value="1"/>
</dbReference>
<evidence type="ECO:0000313" key="2">
    <source>
        <dbReference type="EMBL" id="PKC60251.1"/>
    </source>
</evidence>
<dbReference type="AlphaFoldDB" id="A0A2N0RAC0"/>
<reference evidence="2 3" key="2">
    <citation type="submission" date="2017-10" db="EMBL/GenBank/DDBJ databases">
        <title>Genome analyses suggest a sexual origin of heterokaryosis in a supposedly ancient asexual fungus.</title>
        <authorList>
            <person name="Corradi N."/>
            <person name="Sedzielewska K."/>
            <person name="Noel J."/>
            <person name="Charron P."/>
            <person name="Farinelli L."/>
            <person name="Marton T."/>
            <person name="Kruger M."/>
            <person name="Pelin A."/>
            <person name="Brachmann A."/>
            <person name="Corradi N."/>
        </authorList>
    </citation>
    <scope>NUCLEOTIDE SEQUENCE [LARGE SCALE GENOMIC DNA]</scope>
    <source>
        <strain evidence="2 3">A1</strain>
    </source>
</reference>
<dbReference type="VEuPathDB" id="FungiDB:RhiirFUN_020488"/>
<feature type="coiled-coil region" evidence="1">
    <location>
        <begin position="51"/>
        <end position="101"/>
    </location>
</feature>
<evidence type="ECO:0000313" key="3">
    <source>
        <dbReference type="Proteomes" id="UP000232688"/>
    </source>
</evidence>
<dbReference type="Pfam" id="PF14817">
    <property type="entry name" value="HAUS5"/>
    <property type="match status" value="2"/>
</dbReference>
<reference evidence="2 3" key="1">
    <citation type="submission" date="2017-10" db="EMBL/GenBank/DDBJ databases">
        <title>Extensive intraspecific genome diversity in a model arbuscular mycorrhizal fungus.</title>
        <authorList>
            <person name="Chen E.C.H."/>
            <person name="Morin E."/>
            <person name="Baudet D."/>
            <person name="Noel J."/>
            <person name="Ndikumana S."/>
            <person name="Charron P."/>
            <person name="St-Onge C."/>
            <person name="Giorgi J."/>
            <person name="Grigoriev I.V."/>
            <person name="Roux C."/>
            <person name="Martin F.M."/>
            <person name="Corradi N."/>
        </authorList>
    </citation>
    <scope>NUCLEOTIDE SEQUENCE [LARGE SCALE GENOMIC DNA]</scope>
    <source>
        <strain evidence="2 3">A1</strain>
    </source>
</reference>
<protein>
    <submittedName>
        <fullName evidence="2">Uncharacterized protein</fullName>
    </submittedName>
</protein>
<organism evidence="2 3">
    <name type="scientific">Rhizophagus irregularis</name>
    <dbReference type="NCBI Taxonomy" id="588596"/>
    <lineage>
        <taxon>Eukaryota</taxon>
        <taxon>Fungi</taxon>
        <taxon>Fungi incertae sedis</taxon>
        <taxon>Mucoromycota</taxon>
        <taxon>Glomeromycotina</taxon>
        <taxon>Glomeromycetes</taxon>
        <taxon>Glomerales</taxon>
        <taxon>Glomeraceae</taxon>
        <taxon>Rhizophagus</taxon>
    </lineage>
</organism>
<feature type="coiled-coil region" evidence="1">
    <location>
        <begin position="152"/>
        <end position="179"/>
    </location>
</feature>
<evidence type="ECO:0000256" key="1">
    <source>
        <dbReference type="SAM" id="Coils"/>
    </source>
</evidence>
<comment type="caution">
    <text evidence="2">The sequence shown here is derived from an EMBL/GenBank/DDBJ whole genome shotgun (WGS) entry which is preliminary data.</text>
</comment>
<dbReference type="VEuPathDB" id="FungiDB:RhiirA1_468307"/>
<dbReference type="Proteomes" id="UP000232688">
    <property type="component" value="Unassembled WGS sequence"/>
</dbReference>
<dbReference type="GO" id="GO:0051225">
    <property type="term" value="P:spindle assembly"/>
    <property type="evidence" value="ECO:0007669"/>
    <property type="project" value="InterPro"/>
</dbReference>
<dbReference type="PANTHER" id="PTHR34968:SF1">
    <property type="entry name" value="AUGMIN SUBUNIT 5"/>
    <property type="match status" value="1"/>
</dbReference>
<dbReference type="InterPro" id="IPR044706">
    <property type="entry name" value="AUG5_plant"/>
</dbReference>
<dbReference type="GO" id="GO:0005876">
    <property type="term" value="C:spindle microtubule"/>
    <property type="evidence" value="ECO:0007669"/>
    <property type="project" value="InterPro"/>
</dbReference>
<dbReference type="VEuPathDB" id="FungiDB:FUN_012985"/>
<dbReference type="InterPro" id="IPR029131">
    <property type="entry name" value="HAUS5"/>
</dbReference>
<gene>
    <name evidence="2" type="ORF">RhiirA1_468307</name>
</gene>
<sequence length="693" mass="80510">MDNNYNNRVSKYRPVPKDKQRQIDNTAISQAVYLWLTNELGYRSGRSSSIVDDAISDNETIKEEIQKLCKNEFIPIFRFLMERLKSTKEVARIRNDLLNQQLNVTLHHIKRSKARSSLSASTVRDDNFLHKAKIDKKLIRINTNTKNGEQQINELISRIAEIEFQIRKVQEEIREKKNKIYMKKTFQENCKSFATTENEYRCHLEEYRGKSGIKDEISTTQKGSETTTTIKIKKICGKLKLLGKNVPSKSLSGNQKNQIRFLIEDLLKTSSPKLLLKSVSGVIKSASKDLTPCAELPVDNTIKDSINKVQRLLQQRRENHIEKFIGTEAILNDILKLREKIEQETESVKAYIKKKYVHMPSMDDRGRQVLNSKASLEASQAAFNRIMKFANFLENQQQNLVAYGNELPTLLNRVLNYNNVIEEKQKNIQRLIQINQLTRMNFIKQSKEISSFVEEKIFPFASSIETLSKNLDSIMIKENEKLKILNLRLAKQVKLQSDFRAISTLDINRTLDDKFVRDIKDLIHCPKYESADRIFMVLSDLKREEVVFEIARSYLNKNMKPCHNELQILAIRWLTAIGVVVANFDKNVSFMQTTDSMQQAAEALKDLIEKQEQTFLSKEILRLKREIGNIDTAENVFQEIQDILEERYDFYGRSKSLCFLLTCSLYFKLNSEKILNGQIGNMIIIQGRRYLMS</sequence>
<dbReference type="EMBL" id="LLXH01001176">
    <property type="protein sequence ID" value="PKC60251.1"/>
    <property type="molecule type" value="Genomic_DNA"/>
</dbReference>
<name>A0A2N0RAC0_9GLOM</name>